<evidence type="ECO:0000313" key="1">
    <source>
        <dbReference type="EMBL" id="GIZ05229.1"/>
    </source>
</evidence>
<accession>A0AAV4YG28</accession>
<sequence length="78" mass="8805">MFTFAACLHTAVIKRSLWVGIFHSKTSTDVVCNVLGLYNVAELEKIALVRAATVETAVLLFRDFKPRNFPFDCHSVQF</sequence>
<keyword evidence="2" id="KW-1185">Reference proteome</keyword>
<name>A0AAV4YG28_CAEEX</name>
<evidence type="ECO:0000313" key="2">
    <source>
        <dbReference type="Proteomes" id="UP001054945"/>
    </source>
</evidence>
<protein>
    <recommendedName>
        <fullName evidence="3">Secreted protein</fullName>
    </recommendedName>
</protein>
<dbReference type="Proteomes" id="UP001054945">
    <property type="component" value="Unassembled WGS sequence"/>
</dbReference>
<evidence type="ECO:0008006" key="3">
    <source>
        <dbReference type="Google" id="ProtNLM"/>
    </source>
</evidence>
<comment type="caution">
    <text evidence="1">The sequence shown here is derived from an EMBL/GenBank/DDBJ whole genome shotgun (WGS) entry which is preliminary data.</text>
</comment>
<reference evidence="1 2" key="1">
    <citation type="submission" date="2021-06" db="EMBL/GenBank/DDBJ databases">
        <title>Caerostris extrusa draft genome.</title>
        <authorList>
            <person name="Kono N."/>
            <person name="Arakawa K."/>
        </authorList>
    </citation>
    <scope>NUCLEOTIDE SEQUENCE [LARGE SCALE GENOMIC DNA]</scope>
</reference>
<organism evidence="1 2">
    <name type="scientific">Caerostris extrusa</name>
    <name type="common">Bark spider</name>
    <name type="synonym">Caerostris bankana</name>
    <dbReference type="NCBI Taxonomy" id="172846"/>
    <lineage>
        <taxon>Eukaryota</taxon>
        <taxon>Metazoa</taxon>
        <taxon>Ecdysozoa</taxon>
        <taxon>Arthropoda</taxon>
        <taxon>Chelicerata</taxon>
        <taxon>Arachnida</taxon>
        <taxon>Araneae</taxon>
        <taxon>Araneomorphae</taxon>
        <taxon>Entelegynae</taxon>
        <taxon>Araneoidea</taxon>
        <taxon>Araneidae</taxon>
        <taxon>Caerostris</taxon>
    </lineage>
</organism>
<dbReference type="AlphaFoldDB" id="A0AAV4YG28"/>
<proteinExistence type="predicted"/>
<gene>
    <name evidence="1" type="ORF">CEXT_136691</name>
</gene>
<dbReference type="EMBL" id="BPLR01019240">
    <property type="protein sequence ID" value="GIZ05229.1"/>
    <property type="molecule type" value="Genomic_DNA"/>
</dbReference>